<dbReference type="RefSeq" id="XP_024586061.1">
    <property type="nucleotide sequence ID" value="XM_024720909.1"/>
</dbReference>
<dbReference type="Pfam" id="PF01702">
    <property type="entry name" value="TGT"/>
    <property type="match status" value="1"/>
</dbReference>
<dbReference type="AlphaFoldDB" id="A0A0P1B5H9"/>
<evidence type="ECO:0000256" key="2">
    <source>
        <dbReference type="ARBA" id="ARBA00022694"/>
    </source>
</evidence>
<dbReference type="SUPFAM" id="SSF51713">
    <property type="entry name" value="tRNA-guanine transglycosylase"/>
    <property type="match status" value="1"/>
</dbReference>
<dbReference type="NCBIfam" id="TIGR00449">
    <property type="entry name" value="tgt_general"/>
    <property type="match status" value="1"/>
</dbReference>
<keyword evidence="3 5" id="KW-0479">Metal-binding</keyword>
<protein>
    <recommendedName>
        <fullName evidence="5">Queuine tRNA-ribosyltransferase accessory subunit 2</fullName>
    </recommendedName>
    <alternativeName>
        <fullName evidence="5">Queuine tRNA-ribosyltransferase domain-containing protein 1</fullName>
    </alternativeName>
</protein>
<reference evidence="8" key="1">
    <citation type="submission" date="2014-09" db="EMBL/GenBank/DDBJ databases">
        <authorList>
            <person name="Sharma Rahul"/>
            <person name="Thines Marco"/>
        </authorList>
    </citation>
    <scope>NUCLEOTIDE SEQUENCE [LARGE SCALE GENOMIC DNA]</scope>
</reference>
<proteinExistence type="inferred from homology"/>
<dbReference type="HAMAP" id="MF_03043">
    <property type="entry name" value="QTRT2"/>
    <property type="match status" value="1"/>
</dbReference>
<evidence type="ECO:0000256" key="5">
    <source>
        <dbReference type="HAMAP-Rule" id="MF_03043"/>
    </source>
</evidence>
<dbReference type="GO" id="GO:0008479">
    <property type="term" value="F:tRNA-guanosine(34) queuine transglycosylase activity"/>
    <property type="evidence" value="ECO:0007669"/>
    <property type="project" value="UniProtKB-UniRule"/>
</dbReference>
<evidence type="ECO:0000313" key="7">
    <source>
        <dbReference type="EMBL" id="CEG49692.1"/>
    </source>
</evidence>
<evidence type="ECO:0000256" key="3">
    <source>
        <dbReference type="ARBA" id="ARBA00022723"/>
    </source>
</evidence>
<dbReference type="Proteomes" id="UP000054928">
    <property type="component" value="Unassembled WGS sequence"/>
</dbReference>
<keyword evidence="1 5" id="KW-0963">Cytoplasm</keyword>
<comment type="cofactor">
    <cofactor evidence="5">
        <name>Zn(2+)</name>
        <dbReference type="ChEBI" id="CHEBI:29105"/>
    </cofactor>
    <text evidence="5">Binds 1 zinc ion per subunit.</text>
</comment>
<evidence type="ECO:0000313" key="8">
    <source>
        <dbReference type="Proteomes" id="UP000054928"/>
    </source>
</evidence>
<evidence type="ECO:0000259" key="6">
    <source>
        <dbReference type="Pfam" id="PF01702"/>
    </source>
</evidence>
<dbReference type="InterPro" id="IPR036511">
    <property type="entry name" value="TGT-like_sf"/>
</dbReference>
<feature type="binding site" evidence="5">
    <location>
        <position position="316"/>
    </location>
    <ligand>
        <name>Zn(2+)</name>
        <dbReference type="ChEBI" id="CHEBI:29105"/>
    </ligand>
</feature>
<dbReference type="EMBL" id="CCYD01003090">
    <property type="protein sequence ID" value="CEG49692.1"/>
    <property type="molecule type" value="Genomic_DNA"/>
</dbReference>
<evidence type="ECO:0000256" key="4">
    <source>
        <dbReference type="ARBA" id="ARBA00022833"/>
    </source>
</evidence>
<evidence type="ECO:0000256" key="1">
    <source>
        <dbReference type="ARBA" id="ARBA00022490"/>
    </source>
</evidence>
<feature type="binding site" evidence="5">
    <location>
        <position position="314"/>
    </location>
    <ligand>
        <name>Zn(2+)</name>
        <dbReference type="ChEBI" id="CHEBI:29105"/>
    </ligand>
</feature>
<comment type="function">
    <text evidence="5">Non-catalytic subunit of the queuine tRNA-ribosyltransferase (TGT) that catalyzes the base-exchange of a guanine (G) residue with queuine (Q) at position 34 (anticodon wobble position) in tRNAs with GU(N) anticodons (tRNA-Asp, -Asn, -His and -Tyr), resulting in the hypermodified nucleoside queuosine (7-(((4,5-cis-dihydroxy-2-cyclopenten-1-yl)amino)methyl)-7-deazaguanosine).</text>
</comment>
<keyword evidence="7" id="KW-0808">Transferase</keyword>
<dbReference type="Gene3D" id="3.20.20.105">
    <property type="entry name" value="Queuine tRNA-ribosyltransferase-like"/>
    <property type="match status" value="1"/>
</dbReference>
<dbReference type="OrthoDB" id="27601at2759"/>
<feature type="binding site" evidence="5">
    <location>
        <position position="319"/>
    </location>
    <ligand>
        <name>Zn(2+)</name>
        <dbReference type="ChEBI" id="CHEBI:29105"/>
    </ligand>
</feature>
<keyword evidence="4 5" id="KW-0862">Zinc</keyword>
<dbReference type="OMA" id="MAGSRMK"/>
<name>A0A0P1B5H9_PLAHL</name>
<accession>A0A0P1B5H9</accession>
<comment type="similarity">
    <text evidence="5">Belongs to the queuine tRNA-ribosyltransferase family. QTRT2 subfamily.</text>
</comment>
<comment type="subcellular location">
    <subcellularLocation>
        <location evidence="5">Cytoplasm</location>
    </subcellularLocation>
</comment>
<dbReference type="InterPro" id="IPR050852">
    <property type="entry name" value="Queuine_tRNA-ribosyltrfase"/>
</dbReference>
<keyword evidence="8" id="KW-1185">Reference proteome</keyword>
<dbReference type="PANTHER" id="PTHR46064:SF1">
    <property type="entry name" value="QUEUINE TRNA-RIBOSYLTRANSFERASE ACCESSORY SUBUNIT 2"/>
    <property type="match status" value="1"/>
</dbReference>
<feature type="binding site" evidence="5">
    <location>
        <position position="345"/>
    </location>
    <ligand>
        <name>Zn(2+)</name>
        <dbReference type="ChEBI" id="CHEBI:29105"/>
    </ligand>
</feature>
<dbReference type="PANTHER" id="PTHR46064">
    <property type="entry name" value="QUEUINE TRNA-RIBOSYLTRANSFERASE ACCESSORY SUBUNIT 2"/>
    <property type="match status" value="1"/>
</dbReference>
<organism evidence="7 8">
    <name type="scientific">Plasmopara halstedii</name>
    <name type="common">Downy mildew of sunflower</name>
    <dbReference type="NCBI Taxonomy" id="4781"/>
    <lineage>
        <taxon>Eukaryota</taxon>
        <taxon>Sar</taxon>
        <taxon>Stramenopiles</taxon>
        <taxon>Oomycota</taxon>
        <taxon>Peronosporomycetes</taxon>
        <taxon>Peronosporales</taxon>
        <taxon>Peronosporaceae</taxon>
        <taxon>Plasmopara</taxon>
    </lineage>
</organism>
<dbReference type="GO" id="GO:0006400">
    <property type="term" value="P:tRNA modification"/>
    <property type="evidence" value="ECO:0007669"/>
    <property type="project" value="InterPro"/>
</dbReference>
<dbReference type="STRING" id="4781.A0A0P1B5H9"/>
<keyword evidence="2 5" id="KW-0819">tRNA processing</keyword>
<sequence>MLQPPPNTKLSRVNRLFCNIRTPCYIPPSIVGNVPHLTPDNCSKVNDLTSQVIDFADIAKLVKLATDSEKSLRSLLRVTDYELMFSAQNYIGESYTPSSNATGFMMETSGGRRTVSIDEYMKATDLLQPELVVPFADEIPLTKSHNRQRAAVQTSLEWLDACQKLNTSRTPMCGVIVGGDDELLRRVSAVETCKRDIQAILISGLGTCANKARRLELIEIIVREITPASLPRIVTGIGHPLDVMDAVSHGIDAFVSPYPAFATKAGYGFIFWISAADDGGNMNARNEERELSGGELHLRQKRFASDFKPLLVGCDCFACQKYTRAYIHHLLDVREMLGEILLYFHNLHHYYRFFREIRSTIDLNNFAAYHAEFVANFEKEPNFLTAEKATIN</sequence>
<dbReference type="InterPro" id="IPR028592">
    <property type="entry name" value="QTRTD1"/>
</dbReference>
<feature type="domain" description="tRNA-guanine(15) transglycosylase-like" evidence="6">
    <location>
        <begin position="19"/>
        <end position="378"/>
    </location>
</feature>
<dbReference type="GeneID" id="36402499"/>
<comment type="subunit">
    <text evidence="5">Heterodimer of a catalytic subunit and an accessory subunit.</text>
</comment>
<dbReference type="GO" id="GO:0005737">
    <property type="term" value="C:cytoplasm"/>
    <property type="evidence" value="ECO:0007669"/>
    <property type="project" value="UniProtKB-SubCell"/>
</dbReference>
<dbReference type="GO" id="GO:0046872">
    <property type="term" value="F:metal ion binding"/>
    <property type="evidence" value="ECO:0007669"/>
    <property type="project" value="UniProtKB-KW"/>
</dbReference>
<dbReference type="InterPro" id="IPR002616">
    <property type="entry name" value="tRNA_ribo_trans-like"/>
</dbReference>